<protein>
    <submittedName>
        <fullName evidence="1">Uncharacterized protein</fullName>
    </submittedName>
</protein>
<sequence length="48" mass="5823">MIKLINVVNNTTNLRRLIDFFINFFACKKRFSYYQNSIFDNPSIIFNQ</sequence>
<organism evidence="1 2">
    <name type="scientific">Vairimorpha ceranae</name>
    <dbReference type="NCBI Taxonomy" id="40302"/>
    <lineage>
        <taxon>Eukaryota</taxon>
        <taxon>Fungi</taxon>
        <taxon>Fungi incertae sedis</taxon>
        <taxon>Microsporidia</taxon>
        <taxon>Nosematidae</taxon>
        <taxon>Vairimorpha</taxon>
    </lineage>
</organism>
<gene>
    <name evidence="1" type="ORF">AAJ76_1700051332</name>
</gene>
<dbReference type="Proteomes" id="UP000034350">
    <property type="component" value="Unassembled WGS sequence"/>
</dbReference>
<reference evidence="1 2" key="1">
    <citation type="journal article" date="2015" name="Environ. Microbiol.">
        <title>Genome analyses suggest the presence of polyploidy and recent human-driven expansions in eight global populations of the honeybee pathogen Nosema ceranae.</title>
        <authorList>
            <person name="Pelin A."/>
            <person name="Selman M."/>
            <person name="Aris-Brosou S."/>
            <person name="Farinelli L."/>
            <person name="Corradi N."/>
        </authorList>
    </citation>
    <scope>NUCLEOTIDE SEQUENCE [LARGE SCALE GENOMIC DNA]</scope>
    <source>
        <strain evidence="1 2">PA08 1199</strain>
    </source>
</reference>
<comment type="caution">
    <text evidence="1">The sequence shown here is derived from an EMBL/GenBank/DDBJ whole genome shotgun (WGS) entry which is preliminary data.</text>
</comment>
<evidence type="ECO:0000313" key="2">
    <source>
        <dbReference type="Proteomes" id="UP000034350"/>
    </source>
</evidence>
<dbReference type="EMBL" id="JPQZ01000017">
    <property type="protein sequence ID" value="KKO75592.1"/>
    <property type="molecule type" value="Genomic_DNA"/>
</dbReference>
<dbReference type="VEuPathDB" id="MicrosporidiaDB:AAJ76_1700051332"/>
<dbReference type="AlphaFoldDB" id="A0A0F9YSS8"/>
<dbReference type="GeneID" id="36319146"/>
<keyword evidence="2" id="KW-1185">Reference proteome</keyword>
<proteinExistence type="predicted"/>
<name>A0A0F9YSS8_9MICR</name>
<accession>A0A0F9YSS8</accession>
<evidence type="ECO:0000313" key="1">
    <source>
        <dbReference type="EMBL" id="KKO75592.1"/>
    </source>
</evidence>
<dbReference type="RefSeq" id="XP_024331334.1">
    <property type="nucleotide sequence ID" value="XM_024474234.1"/>
</dbReference>